<keyword evidence="3" id="KW-1003">Cell membrane</keyword>
<dbReference type="GO" id="GO:0005178">
    <property type="term" value="F:integrin binding"/>
    <property type="evidence" value="ECO:0007669"/>
    <property type="project" value="TreeGrafter"/>
</dbReference>
<gene>
    <name evidence="19" type="ORF">Fcan01_13421</name>
</gene>
<dbReference type="SUPFAM" id="SSF53300">
    <property type="entry name" value="vWA-like"/>
    <property type="match status" value="1"/>
</dbReference>
<evidence type="ECO:0000256" key="8">
    <source>
        <dbReference type="ARBA" id="ARBA00022989"/>
    </source>
</evidence>
<dbReference type="EMBL" id="LNIX01000007">
    <property type="protein sequence ID" value="OXA51880.1"/>
    <property type="molecule type" value="Genomic_DNA"/>
</dbReference>
<feature type="disulfide bond" evidence="13">
    <location>
        <begin position="683"/>
        <end position="694"/>
    </location>
</feature>
<feature type="disulfide bond" evidence="13">
    <location>
        <begin position="570"/>
        <end position="575"/>
    </location>
</feature>
<evidence type="ECO:0000259" key="18">
    <source>
        <dbReference type="SMART" id="SM01241"/>
    </source>
</evidence>
<feature type="disulfide bond" evidence="13">
    <location>
        <begin position="56"/>
        <end position="74"/>
    </location>
</feature>
<evidence type="ECO:0000313" key="20">
    <source>
        <dbReference type="Proteomes" id="UP000198287"/>
    </source>
</evidence>
<evidence type="ECO:0000256" key="1">
    <source>
        <dbReference type="ARBA" id="ARBA00004251"/>
    </source>
</evidence>
<feature type="domain" description="Integrin beta subunit VWA" evidence="17">
    <location>
        <begin position="43"/>
        <end position="473"/>
    </location>
</feature>
<feature type="disulfide bond" evidence="13">
    <location>
        <begin position="493"/>
        <end position="505"/>
    </location>
</feature>
<dbReference type="SMART" id="SM01241">
    <property type="entry name" value="Integrin_b_cyt"/>
    <property type="match status" value="1"/>
</dbReference>
<dbReference type="PANTHER" id="PTHR10082">
    <property type="entry name" value="INTEGRIN BETA SUBUNIT"/>
    <property type="match status" value="1"/>
</dbReference>
<keyword evidence="20" id="KW-1185">Reference proteome</keyword>
<dbReference type="Pfam" id="PF00362">
    <property type="entry name" value="Integrin_beta"/>
    <property type="match status" value="1"/>
</dbReference>
<dbReference type="GO" id="GO:0033627">
    <property type="term" value="P:cell adhesion mediated by integrin"/>
    <property type="evidence" value="ECO:0007669"/>
    <property type="project" value="TreeGrafter"/>
</dbReference>
<comment type="similarity">
    <text evidence="2 14">Belongs to the integrin beta chain family.</text>
</comment>
<dbReference type="OrthoDB" id="410592at2759"/>
<feature type="disulfide bond" evidence="13">
    <location>
        <begin position="441"/>
        <end position="751"/>
    </location>
</feature>
<evidence type="ECO:0000256" key="16">
    <source>
        <dbReference type="SAM" id="SignalP"/>
    </source>
</evidence>
<keyword evidence="7 14" id="KW-0130">Cell adhesion</keyword>
<accession>A0A226E3M1</accession>
<evidence type="ECO:0000259" key="17">
    <source>
        <dbReference type="SMART" id="SM00187"/>
    </source>
</evidence>
<evidence type="ECO:0000256" key="2">
    <source>
        <dbReference type="ARBA" id="ARBA00007449"/>
    </source>
</evidence>
<keyword evidence="9 14" id="KW-0401">Integrin</keyword>
<dbReference type="Gene3D" id="2.10.25.10">
    <property type="entry name" value="Laminin"/>
    <property type="match status" value="2"/>
</dbReference>
<sequence>MIKKRVSFILPALIVPILSILLRPGSGQQILFDEANNCKLLTACNDCIGTEGCVWCTNHEFEAKDSSLKRIPRCDRLENHKKRKDGFCGSNQFLEIPQTTQFIDKRLPVHQDQKVHISPQEGRAQLAVGLPVTFEIDYLEDADKQLDLYYILDLSHTMKDDKDTVASESHRLANELKHKLTKSVRLGFGSFVDKPVMPFASYSQINERQDFVKPYGFRNHLSLTEDITAFQRAVTASKISANTDMAEGGLDAIMQAIVCNNEIGWRENETHKLIVMASDGPFHIAGDGKLGGIVEYNDMVCHLDQAGYYTHSTLQDYPSVGQINHVAKRSKTYIIFAVTEDHFELYSQLSKRIDKSTAGRLRSNSDNVVELVKNQYNNIKGTVELTAAVSKGSSQLLNYIDIQYSSQCGSDGRWVVNSNICKNVGPGKTVKFRVSLKLQKCPPTQRDGEIIFTTFDLTEREQFRVKFNLVCDCNCTKTLLPSDNNKSLLTSICSGHAKRLQCGKCVCDEDHSGSNCECTKSRIGVVQENSGNRTGCTKNGENEIECSGRGQCACGQCDCSQGWGGQFCECDQTKCRLNPNNEYERECANGKGKCDCGQCICNPDRGGDKCQCPKQQTTCVEPGSTTICNGNGDCSCSKGDNSLDASVDWQWSCSLCKPGHFGKYCHVCRGTNCTSRGRSSARCEDPKLISCVQCHVNHHLNGTWTKGVCHTLCEKGGSKDKETMISRGIVRYDATMSSSLSDHETGESTICDVPFNETCSATILYEYESLEQNEIGVKVAIGNMLYCQAPLNFLPYILYAAGGVILIGLMTLLLWKLFTFMLDTREFHKFEKERAAAKWAKGENPLYATPMSTFQNPAYRN</sequence>
<keyword evidence="8 15" id="KW-1133">Transmembrane helix</keyword>
<dbReference type="Proteomes" id="UP000198287">
    <property type="component" value="Unassembled WGS sequence"/>
</dbReference>
<feature type="disulfide bond" evidence="13">
    <location>
        <begin position="502"/>
        <end position="546"/>
    </location>
</feature>
<evidence type="ECO:0000256" key="6">
    <source>
        <dbReference type="ARBA" id="ARBA00022737"/>
    </source>
</evidence>
<dbReference type="AlphaFoldDB" id="A0A226E3M1"/>
<dbReference type="Gene3D" id="1.20.5.100">
    <property type="entry name" value="Cytochrome c1, transmembrane anchor, C-terminal"/>
    <property type="match status" value="1"/>
</dbReference>
<comment type="subcellular location">
    <subcellularLocation>
        <location evidence="1 14">Cell membrane</location>
        <topology evidence="1 14">Single-pass type I membrane protein</topology>
    </subcellularLocation>
</comment>
<dbReference type="STRING" id="158441.A0A226E3M1"/>
<keyword evidence="4 14" id="KW-0812">Transmembrane</keyword>
<dbReference type="InterPro" id="IPR015812">
    <property type="entry name" value="Integrin_bsu"/>
</dbReference>
<feature type="disulfide bond" evidence="13">
    <location>
        <begin position="594"/>
        <end position="599"/>
    </location>
</feature>
<evidence type="ECO:0000256" key="13">
    <source>
        <dbReference type="PIRSR" id="PIRSR002512-1"/>
    </source>
</evidence>
<evidence type="ECO:0000256" key="15">
    <source>
        <dbReference type="SAM" id="Phobius"/>
    </source>
</evidence>
<dbReference type="FunFam" id="3.40.50.410:FF:000002">
    <property type="entry name" value="Integrin beta"/>
    <property type="match status" value="1"/>
</dbReference>
<feature type="disulfide bond" evidence="13">
    <location>
        <begin position="507"/>
        <end position="516"/>
    </location>
</feature>
<feature type="domain" description="Integrin beta subunit cytoplasmic" evidence="18">
    <location>
        <begin position="816"/>
        <end position="861"/>
    </location>
</feature>
<feature type="disulfide bond" evidence="13">
    <location>
        <begin position="471"/>
        <end position="475"/>
    </location>
</feature>
<feature type="disulfide bond" evidence="13">
    <location>
        <begin position="44"/>
        <end position="53"/>
    </location>
</feature>
<reference evidence="19 20" key="1">
    <citation type="submission" date="2015-12" db="EMBL/GenBank/DDBJ databases">
        <title>The genome of Folsomia candida.</title>
        <authorList>
            <person name="Faddeeva A."/>
            <person name="Derks M.F."/>
            <person name="Anvar Y."/>
            <person name="Smit S."/>
            <person name="Van Straalen N."/>
            <person name="Roelofs D."/>
        </authorList>
    </citation>
    <scope>NUCLEOTIDE SEQUENCE [LARGE SCALE GENOMIC DNA]</scope>
    <source>
        <strain evidence="19 20">VU population</strain>
        <tissue evidence="19">Whole body</tissue>
    </source>
</reference>
<dbReference type="GO" id="GO:0009986">
    <property type="term" value="C:cell surface"/>
    <property type="evidence" value="ECO:0007669"/>
    <property type="project" value="TreeGrafter"/>
</dbReference>
<name>A0A226E3M1_FOLCA</name>
<evidence type="ECO:0000256" key="4">
    <source>
        <dbReference type="ARBA" id="ARBA00022692"/>
    </source>
</evidence>
<evidence type="ECO:0000256" key="10">
    <source>
        <dbReference type="ARBA" id="ARBA00023136"/>
    </source>
</evidence>
<feature type="disulfide bond" evidence="13">
    <location>
        <begin position="636"/>
        <end position="709"/>
    </location>
</feature>
<feature type="transmembrane region" description="Helical" evidence="15">
    <location>
        <begin position="793"/>
        <end position="815"/>
    </location>
</feature>
<dbReference type="PROSITE" id="PS00243">
    <property type="entry name" value="I_EGF_1"/>
    <property type="match status" value="2"/>
</dbReference>
<keyword evidence="11 13" id="KW-1015">Disulfide bond</keyword>
<keyword evidence="10 15" id="KW-0472">Membrane</keyword>
<dbReference type="PRINTS" id="PR01186">
    <property type="entry name" value="INTEGRINB"/>
</dbReference>
<dbReference type="Pfam" id="PF08725">
    <property type="entry name" value="Integrin_b_cyt"/>
    <property type="match status" value="1"/>
</dbReference>
<proteinExistence type="inferred from homology"/>
<feature type="disulfide bond" evidence="13">
    <location>
        <begin position="713"/>
        <end position="759"/>
    </location>
</feature>
<evidence type="ECO:0000256" key="11">
    <source>
        <dbReference type="ARBA" id="ARBA00023157"/>
    </source>
</evidence>
<comment type="caution">
    <text evidence="19">The sequence shown here is derived from an EMBL/GenBank/DDBJ whole genome shotgun (WGS) entry which is preliminary data.</text>
</comment>
<dbReference type="GO" id="GO:0016477">
    <property type="term" value="P:cell migration"/>
    <property type="evidence" value="ECO:0007669"/>
    <property type="project" value="TreeGrafter"/>
</dbReference>
<dbReference type="GO" id="GO:0007160">
    <property type="term" value="P:cell-matrix adhesion"/>
    <property type="evidence" value="ECO:0007669"/>
    <property type="project" value="TreeGrafter"/>
</dbReference>
<feature type="disulfide bond" evidence="13">
    <location>
        <begin position="518"/>
        <end position="536"/>
    </location>
</feature>
<feature type="disulfide bond" evidence="13">
    <location>
        <begin position="691"/>
        <end position="787"/>
    </location>
</feature>
<feature type="disulfide bond" evidence="13">
    <location>
        <begin position="408"/>
        <end position="421"/>
    </location>
</feature>
<dbReference type="GO" id="GO:0005925">
    <property type="term" value="C:focal adhesion"/>
    <property type="evidence" value="ECO:0007669"/>
    <property type="project" value="TreeGrafter"/>
</dbReference>
<dbReference type="GO" id="GO:0007229">
    <property type="term" value="P:integrin-mediated signaling pathway"/>
    <property type="evidence" value="ECO:0007669"/>
    <property type="project" value="UniProtKB-KW"/>
</dbReference>
<keyword evidence="12" id="KW-0325">Glycoprotein</keyword>
<dbReference type="InterPro" id="IPR036465">
    <property type="entry name" value="vWFA_dom_sf"/>
</dbReference>
<dbReference type="InterPro" id="IPR002369">
    <property type="entry name" value="Integrin_bsu_VWA"/>
</dbReference>
<dbReference type="SUPFAM" id="SSF69179">
    <property type="entry name" value="Integrin domains"/>
    <property type="match status" value="1"/>
</dbReference>
<feature type="disulfide bond" evidence="13">
    <location>
        <begin position="612"/>
        <end position="619"/>
    </location>
</feature>
<dbReference type="GO" id="GO:0007157">
    <property type="term" value="P:heterophilic cell-cell adhesion via plasma membrane cell adhesion molecules"/>
    <property type="evidence" value="ECO:0007669"/>
    <property type="project" value="UniProtKB-ARBA"/>
</dbReference>
<dbReference type="InterPro" id="IPR032695">
    <property type="entry name" value="Integrin_dom_sf"/>
</dbReference>
<dbReference type="PANTHER" id="PTHR10082:SF60">
    <property type="entry name" value="INTEGRIN BETA-PS"/>
    <property type="match status" value="1"/>
</dbReference>
<evidence type="ECO:0000256" key="5">
    <source>
        <dbReference type="ARBA" id="ARBA00022729"/>
    </source>
</evidence>
<organism evidence="19 20">
    <name type="scientific">Folsomia candida</name>
    <name type="common">Springtail</name>
    <dbReference type="NCBI Taxonomy" id="158441"/>
    <lineage>
        <taxon>Eukaryota</taxon>
        <taxon>Metazoa</taxon>
        <taxon>Ecdysozoa</taxon>
        <taxon>Arthropoda</taxon>
        <taxon>Hexapoda</taxon>
        <taxon>Collembola</taxon>
        <taxon>Entomobryomorpha</taxon>
        <taxon>Isotomoidea</taxon>
        <taxon>Isotomidae</taxon>
        <taxon>Proisotominae</taxon>
        <taxon>Folsomia</taxon>
    </lineage>
</organism>
<dbReference type="GO" id="GO:0008305">
    <property type="term" value="C:integrin complex"/>
    <property type="evidence" value="ECO:0007669"/>
    <property type="project" value="TreeGrafter"/>
</dbReference>
<dbReference type="Gene3D" id="2.60.40.1510">
    <property type="entry name" value="ntegrin, alpha v. Chain A, domain 3"/>
    <property type="match status" value="1"/>
</dbReference>
<evidence type="ECO:0000256" key="9">
    <source>
        <dbReference type="ARBA" id="ARBA00023037"/>
    </source>
</evidence>
<protein>
    <recommendedName>
        <fullName evidence="14">Integrin beta</fullName>
    </recommendedName>
</protein>
<feature type="disulfide bond" evidence="13">
    <location>
        <begin position="596"/>
        <end position="628"/>
    </location>
</feature>
<evidence type="ECO:0000256" key="7">
    <source>
        <dbReference type="ARBA" id="ARBA00022889"/>
    </source>
</evidence>
<dbReference type="InterPro" id="IPR014836">
    <property type="entry name" value="Integrin_bsu_cyt_dom"/>
</dbReference>
<evidence type="ECO:0000256" key="14">
    <source>
        <dbReference type="RuleBase" id="RU000633"/>
    </source>
</evidence>
<keyword evidence="6" id="KW-0677">Repeat</keyword>
<dbReference type="SMART" id="SM00187">
    <property type="entry name" value="INB"/>
    <property type="match status" value="1"/>
</dbReference>
<feature type="disulfide bond" evidence="13">
    <location>
        <begin position="552"/>
        <end position="557"/>
    </location>
</feature>
<feature type="disulfide bond" evidence="13">
    <location>
        <begin position="559"/>
        <end position="568"/>
    </location>
</feature>
<feature type="chain" id="PRO_5013347861" description="Integrin beta" evidence="16">
    <location>
        <begin position="28"/>
        <end position="861"/>
    </location>
</feature>
<evidence type="ECO:0000256" key="12">
    <source>
        <dbReference type="ARBA" id="ARBA00023180"/>
    </source>
</evidence>
<dbReference type="PIRSF" id="PIRSF002512">
    <property type="entry name" value="Integrin_B"/>
    <property type="match status" value="1"/>
</dbReference>
<dbReference type="InterPro" id="IPR057243">
    <property type="entry name" value="Integrin_I-EGF_CS"/>
</dbReference>
<evidence type="ECO:0000313" key="19">
    <source>
        <dbReference type="EMBL" id="OXA51880.1"/>
    </source>
</evidence>
<keyword evidence="5 16" id="KW-0732">Signal</keyword>
<dbReference type="Gene3D" id="3.40.50.410">
    <property type="entry name" value="von Willebrand factor, type A domain"/>
    <property type="match status" value="1"/>
</dbReference>
<feature type="disulfide bond" evidence="13">
    <location>
        <begin position="259"/>
        <end position="301"/>
    </location>
</feature>
<evidence type="ECO:0000256" key="3">
    <source>
        <dbReference type="ARBA" id="ARBA00022475"/>
    </source>
</evidence>
<feature type="disulfide bond" evidence="13">
    <location>
        <begin position="601"/>
        <end position="610"/>
    </location>
</feature>
<feature type="signal peptide" evidence="16">
    <location>
        <begin position="1"/>
        <end position="27"/>
    </location>
</feature>
<feature type="disulfide bond" evidence="13">
    <location>
        <begin position="653"/>
        <end position="665"/>
    </location>
</feature>